<dbReference type="Pfam" id="PF01757">
    <property type="entry name" value="Acyl_transf_3"/>
    <property type="match status" value="1"/>
</dbReference>
<feature type="transmembrane region" description="Helical" evidence="1">
    <location>
        <begin position="64"/>
        <end position="84"/>
    </location>
</feature>
<name>A0ABP8ZD73_9MICO</name>
<organism evidence="3 4">
    <name type="scientific">Amnibacterium soli</name>
    <dbReference type="NCBI Taxonomy" id="1282736"/>
    <lineage>
        <taxon>Bacteria</taxon>
        <taxon>Bacillati</taxon>
        <taxon>Actinomycetota</taxon>
        <taxon>Actinomycetes</taxon>
        <taxon>Micrococcales</taxon>
        <taxon>Microbacteriaceae</taxon>
        <taxon>Amnibacterium</taxon>
    </lineage>
</organism>
<feature type="transmembrane region" description="Helical" evidence="1">
    <location>
        <begin position="262"/>
        <end position="287"/>
    </location>
</feature>
<feature type="transmembrane region" description="Helical" evidence="1">
    <location>
        <begin position="209"/>
        <end position="242"/>
    </location>
</feature>
<comment type="caution">
    <text evidence="3">The sequence shown here is derived from an EMBL/GenBank/DDBJ whole genome shotgun (WGS) entry which is preliminary data.</text>
</comment>
<dbReference type="InterPro" id="IPR002656">
    <property type="entry name" value="Acyl_transf_3_dom"/>
</dbReference>
<evidence type="ECO:0000313" key="3">
    <source>
        <dbReference type="EMBL" id="GAA4753243.1"/>
    </source>
</evidence>
<dbReference type="Proteomes" id="UP001500121">
    <property type="component" value="Unassembled WGS sequence"/>
</dbReference>
<accession>A0ABP8ZD73</accession>
<dbReference type="PANTHER" id="PTHR23028">
    <property type="entry name" value="ACETYLTRANSFERASE"/>
    <property type="match status" value="1"/>
</dbReference>
<keyword evidence="4" id="KW-1185">Reference proteome</keyword>
<proteinExistence type="predicted"/>
<sequence length="355" mass="38655">MTVYPHDDPVGAAAAAFSWLRYGNFGVAVFIVLSGYSLMIRPARQGGLGESYWSFIRRRFRRIVLPYWIALAVSLVLALTLLGTRTGTHWDAALPVTWPAFFAHLLVLQDVWYSASINHVFWSVALEWHIYFVFPVLLRVWSRVGRVGLTLGLLVLTTGISGVAGREGVHVPVLQYLDFLGLFAVGALSRTVDARFAMRASAGRTSSMAAFGLLLAAGILLIVLQNTTLAVVAVGLATAAALVAMENDRLVLLRRLLGSRPLVWLGTISFSLYLIHALVVQAVWQYALSPTGFRLEQPAGLALLLPSAGVLSVLAAWGFWFIGERPFLSRTHGQRVEAERSGLGGSDPVHSAPHD</sequence>
<feature type="transmembrane region" description="Helical" evidence="1">
    <location>
        <begin position="299"/>
        <end position="322"/>
    </location>
</feature>
<feature type="transmembrane region" description="Helical" evidence="1">
    <location>
        <begin position="25"/>
        <end position="43"/>
    </location>
</feature>
<keyword evidence="1" id="KW-1133">Transmembrane helix</keyword>
<evidence type="ECO:0000313" key="4">
    <source>
        <dbReference type="Proteomes" id="UP001500121"/>
    </source>
</evidence>
<evidence type="ECO:0000259" key="2">
    <source>
        <dbReference type="Pfam" id="PF01757"/>
    </source>
</evidence>
<feature type="domain" description="Acyltransferase 3" evidence="2">
    <location>
        <begin position="6"/>
        <end position="319"/>
    </location>
</feature>
<reference evidence="4" key="1">
    <citation type="journal article" date="2019" name="Int. J. Syst. Evol. Microbiol.">
        <title>The Global Catalogue of Microorganisms (GCM) 10K type strain sequencing project: providing services to taxonomists for standard genome sequencing and annotation.</title>
        <authorList>
            <consortium name="The Broad Institute Genomics Platform"/>
            <consortium name="The Broad Institute Genome Sequencing Center for Infectious Disease"/>
            <person name="Wu L."/>
            <person name="Ma J."/>
        </authorList>
    </citation>
    <scope>NUCLEOTIDE SEQUENCE [LARGE SCALE GENOMIC DNA]</scope>
    <source>
        <strain evidence="4">JCM 19015</strain>
    </source>
</reference>
<dbReference type="PANTHER" id="PTHR23028:SF131">
    <property type="entry name" value="BLR2367 PROTEIN"/>
    <property type="match status" value="1"/>
</dbReference>
<keyword evidence="1" id="KW-0472">Membrane</keyword>
<feature type="transmembrane region" description="Helical" evidence="1">
    <location>
        <begin position="120"/>
        <end position="141"/>
    </location>
</feature>
<feature type="transmembrane region" description="Helical" evidence="1">
    <location>
        <begin position="171"/>
        <end position="189"/>
    </location>
</feature>
<feature type="transmembrane region" description="Helical" evidence="1">
    <location>
        <begin position="147"/>
        <end position="164"/>
    </location>
</feature>
<dbReference type="InterPro" id="IPR050879">
    <property type="entry name" value="Acyltransferase_3"/>
</dbReference>
<dbReference type="EMBL" id="BAABLP010000006">
    <property type="protein sequence ID" value="GAA4753243.1"/>
    <property type="molecule type" value="Genomic_DNA"/>
</dbReference>
<protein>
    <recommendedName>
        <fullName evidence="2">Acyltransferase 3 domain-containing protein</fullName>
    </recommendedName>
</protein>
<gene>
    <name evidence="3" type="ORF">GCM10025783_27670</name>
</gene>
<evidence type="ECO:0000256" key="1">
    <source>
        <dbReference type="SAM" id="Phobius"/>
    </source>
</evidence>
<keyword evidence="1" id="KW-0812">Transmembrane</keyword>